<dbReference type="InterPro" id="IPR007197">
    <property type="entry name" value="rSAM"/>
</dbReference>
<dbReference type="InterPro" id="IPR013785">
    <property type="entry name" value="Aldolase_TIM"/>
</dbReference>
<dbReference type="EMBL" id="PFOH01000033">
    <property type="protein sequence ID" value="PIZ69531.1"/>
    <property type="molecule type" value="Genomic_DNA"/>
</dbReference>
<protein>
    <recommendedName>
        <fullName evidence="5">Radical SAM core domain-containing protein</fullName>
    </recommendedName>
</protein>
<gene>
    <name evidence="6" type="ORF">COY10_01350</name>
</gene>
<comment type="caution">
    <text evidence="6">The sequence shown here is derived from an EMBL/GenBank/DDBJ whole genome shotgun (WGS) entry which is preliminary data.</text>
</comment>
<evidence type="ECO:0000256" key="2">
    <source>
        <dbReference type="ARBA" id="ARBA00022723"/>
    </source>
</evidence>
<reference evidence="7" key="1">
    <citation type="submission" date="2017-09" db="EMBL/GenBank/DDBJ databases">
        <title>Depth-based differentiation of microbial function through sediment-hosted aquifers and enrichment of novel symbionts in the deep terrestrial subsurface.</title>
        <authorList>
            <person name="Probst A.J."/>
            <person name="Ladd B."/>
            <person name="Jarett J.K."/>
            <person name="Geller-Mcgrath D.E."/>
            <person name="Sieber C.M.K."/>
            <person name="Emerson J.B."/>
            <person name="Anantharaman K."/>
            <person name="Thomas B.C."/>
            <person name="Malmstrom R."/>
            <person name="Stieglmeier M."/>
            <person name="Klingl A."/>
            <person name="Woyke T."/>
            <person name="Ryan C.M."/>
            <person name="Banfield J.F."/>
        </authorList>
    </citation>
    <scope>NUCLEOTIDE SEQUENCE [LARGE SCALE GENOMIC DNA]</scope>
</reference>
<keyword evidence="2" id="KW-0479">Metal-binding</keyword>
<dbReference type="SFLD" id="SFLDS00029">
    <property type="entry name" value="Radical_SAM"/>
    <property type="match status" value="1"/>
</dbReference>
<dbReference type="SUPFAM" id="SSF102114">
    <property type="entry name" value="Radical SAM enzymes"/>
    <property type="match status" value="1"/>
</dbReference>
<dbReference type="PANTHER" id="PTHR11228:SF7">
    <property type="entry name" value="PQQA PEPTIDE CYCLASE"/>
    <property type="match status" value="1"/>
</dbReference>
<dbReference type="AlphaFoldDB" id="A0A2M7UEB0"/>
<accession>A0A2M7UEB0</accession>
<dbReference type="Gene3D" id="3.20.20.70">
    <property type="entry name" value="Aldolase class I"/>
    <property type="match status" value="1"/>
</dbReference>
<dbReference type="Proteomes" id="UP000231688">
    <property type="component" value="Unassembled WGS sequence"/>
</dbReference>
<evidence type="ECO:0000259" key="5">
    <source>
        <dbReference type="PROSITE" id="PS51918"/>
    </source>
</evidence>
<dbReference type="SFLD" id="SFLDG01067">
    <property type="entry name" value="SPASM/twitch_domain_containing"/>
    <property type="match status" value="1"/>
</dbReference>
<keyword evidence="4" id="KW-0411">Iron-sulfur</keyword>
<dbReference type="CDD" id="cd01335">
    <property type="entry name" value="Radical_SAM"/>
    <property type="match status" value="1"/>
</dbReference>
<evidence type="ECO:0000313" key="6">
    <source>
        <dbReference type="EMBL" id="PIZ69531.1"/>
    </source>
</evidence>
<dbReference type="GO" id="GO:0046872">
    <property type="term" value="F:metal ion binding"/>
    <property type="evidence" value="ECO:0007669"/>
    <property type="project" value="UniProtKB-KW"/>
</dbReference>
<evidence type="ECO:0000256" key="4">
    <source>
        <dbReference type="ARBA" id="ARBA00023014"/>
    </source>
</evidence>
<dbReference type="PANTHER" id="PTHR11228">
    <property type="entry name" value="RADICAL SAM DOMAIN PROTEIN"/>
    <property type="match status" value="1"/>
</dbReference>
<evidence type="ECO:0000256" key="3">
    <source>
        <dbReference type="ARBA" id="ARBA00023004"/>
    </source>
</evidence>
<dbReference type="InterPro" id="IPR058240">
    <property type="entry name" value="rSAM_sf"/>
</dbReference>
<dbReference type="GO" id="GO:0051536">
    <property type="term" value="F:iron-sulfur cluster binding"/>
    <property type="evidence" value="ECO:0007669"/>
    <property type="project" value="UniProtKB-KW"/>
</dbReference>
<dbReference type="GO" id="GO:0003824">
    <property type="term" value="F:catalytic activity"/>
    <property type="evidence" value="ECO:0007669"/>
    <property type="project" value="InterPro"/>
</dbReference>
<sequence length="289" mass="33680">MKKNNGQDAYYTIGKSPFVYAGHYCNNRCLFCFEADREFPVKTTEEIKKEVDIVRHNFDFINLMGQEPTLRDDLAELLNYIRGKNFKWFGITTNGRMFAYPNYAKKILATDLTQVGVTVAGHNSRLHDAHTLVKGSFEQTLAGLKNILRFKKERMGLLLNIMVTRKNFKYLKEIIDFYAVLGIREMNIGHIMPLNKTIKNSKEIIAKMSDAVPFLIWGYDKYRESVKFLFVEYPACVFPKEYRRLSFPCLEENPQKTRIKLCQKCDYAGHCTGISKAYLNLYGYQEFKI</sequence>
<keyword evidence="1" id="KW-0949">S-adenosyl-L-methionine</keyword>
<dbReference type="PROSITE" id="PS51918">
    <property type="entry name" value="RADICAL_SAM"/>
    <property type="match status" value="1"/>
</dbReference>
<dbReference type="Pfam" id="PF04055">
    <property type="entry name" value="Radical_SAM"/>
    <property type="match status" value="1"/>
</dbReference>
<organism evidence="6 7">
    <name type="scientific">Candidatus Portnoybacteria bacterium CG_4_10_14_0_2_um_filter_43_36</name>
    <dbReference type="NCBI Taxonomy" id="1974798"/>
    <lineage>
        <taxon>Bacteria</taxon>
        <taxon>Candidatus Portnoyibacteriota</taxon>
    </lineage>
</organism>
<evidence type="ECO:0000256" key="1">
    <source>
        <dbReference type="ARBA" id="ARBA00022691"/>
    </source>
</evidence>
<feature type="domain" description="Radical SAM core" evidence="5">
    <location>
        <begin position="11"/>
        <end position="232"/>
    </location>
</feature>
<proteinExistence type="predicted"/>
<keyword evidence="3" id="KW-0408">Iron</keyword>
<dbReference type="InterPro" id="IPR050377">
    <property type="entry name" value="Radical_SAM_PqqE_MftC-like"/>
</dbReference>
<name>A0A2M7UEB0_9BACT</name>
<evidence type="ECO:0000313" key="7">
    <source>
        <dbReference type="Proteomes" id="UP000231688"/>
    </source>
</evidence>